<accession>A0A179GR10</accession>
<evidence type="ECO:0000259" key="2">
    <source>
        <dbReference type="Pfam" id="PF06985"/>
    </source>
</evidence>
<dbReference type="Pfam" id="PF06985">
    <property type="entry name" value="HET"/>
    <property type="match status" value="1"/>
</dbReference>
<evidence type="ECO:0000313" key="4">
    <source>
        <dbReference type="EMBL" id="OAQ79721.1"/>
    </source>
</evidence>
<feature type="compositionally biased region" description="Pro residues" evidence="1">
    <location>
        <begin position="463"/>
        <end position="479"/>
    </location>
</feature>
<feature type="domain" description="Heterokaryon incompatibility" evidence="2">
    <location>
        <begin position="21"/>
        <end position="147"/>
    </location>
</feature>
<reference evidence="4 5" key="1">
    <citation type="submission" date="2016-01" db="EMBL/GenBank/DDBJ databases">
        <title>Biosynthesis of antibiotic leucinostatins and their inhibition on Phytophthora in bio-control Purpureocillium lilacinum.</title>
        <authorList>
            <person name="Wang G."/>
            <person name="Liu Z."/>
            <person name="Lin R."/>
            <person name="Li E."/>
            <person name="Mao Z."/>
            <person name="Ling J."/>
            <person name="Yin W."/>
            <person name="Xie B."/>
        </authorList>
    </citation>
    <scope>NUCLEOTIDE SEQUENCE [LARGE SCALE GENOMIC DNA]</scope>
    <source>
        <strain evidence="4">PLBJ-1</strain>
    </source>
</reference>
<feature type="domain" description="DUF8212" evidence="3">
    <location>
        <begin position="238"/>
        <end position="337"/>
    </location>
</feature>
<dbReference type="EMBL" id="LSBH01000004">
    <property type="protein sequence ID" value="OAQ79721.1"/>
    <property type="molecule type" value="Genomic_DNA"/>
</dbReference>
<dbReference type="InterPro" id="IPR010730">
    <property type="entry name" value="HET"/>
</dbReference>
<dbReference type="InterPro" id="IPR058525">
    <property type="entry name" value="DUF8212"/>
</dbReference>
<comment type="caution">
    <text evidence="4">The sequence shown here is derived from an EMBL/GenBank/DDBJ whole genome shotgun (WGS) entry which is preliminary data.</text>
</comment>
<dbReference type="AlphaFoldDB" id="A0A179GR10"/>
<gene>
    <name evidence="4" type="ORF">VFPBJ_05306</name>
</gene>
<dbReference type="Pfam" id="PF26640">
    <property type="entry name" value="DUF8212"/>
    <property type="match status" value="1"/>
</dbReference>
<feature type="region of interest" description="Disordered" evidence="1">
    <location>
        <begin position="457"/>
        <end position="494"/>
    </location>
</feature>
<evidence type="ECO:0000313" key="5">
    <source>
        <dbReference type="Proteomes" id="UP000078240"/>
    </source>
</evidence>
<protein>
    <submittedName>
        <fullName evidence="4">Ankyrin repeat-containing protein</fullName>
    </submittedName>
</protein>
<dbReference type="Proteomes" id="UP000078240">
    <property type="component" value="Unassembled WGS sequence"/>
</dbReference>
<organism evidence="4 5">
    <name type="scientific">Purpureocillium lilacinum</name>
    <name type="common">Paecilomyces lilacinus</name>
    <dbReference type="NCBI Taxonomy" id="33203"/>
    <lineage>
        <taxon>Eukaryota</taxon>
        <taxon>Fungi</taxon>
        <taxon>Dikarya</taxon>
        <taxon>Ascomycota</taxon>
        <taxon>Pezizomycotina</taxon>
        <taxon>Sordariomycetes</taxon>
        <taxon>Hypocreomycetidae</taxon>
        <taxon>Hypocreales</taxon>
        <taxon>Ophiocordycipitaceae</taxon>
        <taxon>Purpureocillium</taxon>
    </lineage>
</organism>
<proteinExistence type="predicted"/>
<evidence type="ECO:0000259" key="3">
    <source>
        <dbReference type="Pfam" id="PF26640"/>
    </source>
</evidence>
<feature type="compositionally biased region" description="Low complexity" evidence="1">
    <location>
        <begin position="480"/>
        <end position="489"/>
    </location>
</feature>
<sequence length="615" mass="66556">MRLLNTTTLALESFPSRPPPYAILSHTWLTEEGAEPTLRDVLAGTHTDKPGWAKIVDFCRAVASTGLIYAWADTVCIDKTSSAELSEAINAMFRWYRRADCCFAYLADVPDVDRYAEASEPGQGTVNEPGPAFERSRWFTRGWTLQELLAPRRVTFFSQSWRRIGTRASLAQRISTRTRIPVPVLLTGSWRRDASAHAAARMSWAAGRATTRPEDAAYCLLGLFGIHMPLLYGEGGPRAFVRLQEEVLRRGEDCSLLVWDASALEDGDFADDDDDDGYVDDYEGGERRRMVVGALAPRADCFADSGNIACHPASPDAPDSVITSTSRGLSVQMCVMTREDGPPDERLGVLPCHVRGDMATVIALPLVPLDTAGSVGSIAVGMPTQTYGRARAAPVVLPMVLPALASQAVLLPRQSSWGPGPTEGRVVARSDTTWWLKYFSGNSCDLLGSWTAPWPDAASSSEPFPPSPWQSDPSPPPSPCLASPSSPLSWTRNDPTQTMTLLIPQTIMTARGKSLPLPGPVSSVAAFRVRGREEYFAVRMELGPGDGTARVELSALNGAPHQDEDMLQLVKGGGAGLTVLELPSATISVRFSIDDVRGTLTNVVNVICMRPLGRS</sequence>
<dbReference type="PANTHER" id="PTHR10622:SF10">
    <property type="entry name" value="HET DOMAIN-CONTAINING PROTEIN"/>
    <property type="match status" value="1"/>
</dbReference>
<name>A0A179GR10_PURLI</name>
<evidence type="ECO:0000256" key="1">
    <source>
        <dbReference type="SAM" id="MobiDB-lite"/>
    </source>
</evidence>
<dbReference type="PANTHER" id="PTHR10622">
    <property type="entry name" value="HET DOMAIN-CONTAINING PROTEIN"/>
    <property type="match status" value="1"/>
</dbReference>